<dbReference type="OrthoDB" id="1912561at2759"/>
<reference evidence="2" key="1">
    <citation type="submission" date="2013-09" db="EMBL/GenBank/DDBJ databases">
        <title>Corchorus olitorius genome sequencing.</title>
        <authorList>
            <person name="Alam M."/>
            <person name="Haque M.S."/>
            <person name="Islam M.S."/>
            <person name="Emdad E.M."/>
            <person name="Islam M.M."/>
            <person name="Ahmed B."/>
            <person name="Halim A."/>
            <person name="Hossen Q.M.M."/>
            <person name="Hossain M.Z."/>
            <person name="Ahmed R."/>
            <person name="Khan M.M."/>
            <person name="Islam R."/>
            <person name="Rashid M.M."/>
            <person name="Khan S.A."/>
            <person name="Rahman M.S."/>
            <person name="Alam M."/>
            <person name="Yahiya A.S."/>
            <person name="Khan M.S."/>
            <person name="Azam M.S."/>
            <person name="Haque T."/>
            <person name="Lashkar M.Z.H."/>
            <person name="Akhand A.I."/>
            <person name="Morshed G."/>
            <person name="Roy S."/>
            <person name="Uddin K.S."/>
            <person name="Rabeya T."/>
            <person name="Hossain A.S."/>
            <person name="Chowdhury A."/>
            <person name="Snigdha A.R."/>
            <person name="Mortoza M.S."/>
            <person name="Matin S.A."/>
            <person name="Hoque S.M.E."/>
            <person name="Islam M.K."/>
            <person name="Roy D.K."/>
            <person name="Haider R."/>
            <person name="Moosa M.M."/>
            <person name="Elias S.M."/>
            <person name="Hasan A.M."/>
            <person name="Jahan S."/>
            <person name="Shafiuddin M."/>
            <person name="Mahmood N."/>
            <person name="Shommy N.S."/>
        </authorList>
    </citation>
    <scope>NUCLEOTIDE SEQUENCE [LARGE SCALE GENOMIC DNA]</scope>
    <source>
        <strain evidence="2">cv. O-4</strain>
    </source>
</reference>
<accession>A0A1R3I8A2</accession>
<keyword evidence="2" id="KW-1185">Reference proteome</keyword>
<dbReference type="AlphaFoldDB" id="A0A1R3I8A2"/>
<dbReference type="PANTHER" id="PTHR47481:SF22">
    <property type="entry name" value="RETROTRANSPOSON GAG DOMAIN-CONTAINING PROTEIN"/>
    <property type="match status" value="1"/>
</dbReference>
<dbReference type="InterPro" id="IPR036875">
    <property type="entry name" value="Znf_CCHC_sf"/>
</dbReference>
<dbReference type="PANTHER" id="PTHR47481">
    <property type="match status" value="1"/>
</dbReference>
<comment type="caution">
    <text evidence="1">The sequence shown here is derived from an EMBL/GenBank/DDBJ whole genome shotgun (WGS) entry which is preliminary data.</text>
</comment>
<dbReference type="STRING" id="93759.A0A1R3I8A2"/>
<dbReference type="Proteomes" id="UP000187203">
    <property type="component" value="Unassembled WGS sequence"/>
</dbReference>
<dbReference type="EMBL" id="AWUE01018689">
    <property type="protein sequence ID" value="OMO78826.1"/>
    <property type="molecule type" value="Genomic_DNA"/>
</dbReference>
<gene>
    <name evidence="1" type="ORF">COLO4_24669</name>
</gene>
<protein>
    <recommendedName>
        <fullName evidence="3">Zinc finger, CCHC-type</fullName>
    </recommendedName>
</protein>
<organism evidence="1 2">
    <name type="scientific">Corchorus olitorius</name>
    <dbReference type="NCBI Taxonomy" id="93759"/>
    <lineage>
        <taxon>Eukaryota</taxon>
        <taxon>Viridiplantae</taxon>
        <taxon>Streptophyta</taxon>
        <taxon>Embryophyta</taxon>
        <taxon>Tracheophyta</taxon>
        <taxon>Spermatophyta</taxon>
        <taxon>Magnoliopsida</taxon>
        <taxon>eudicotyledons</taxon>
        <taxon>Gunneridae</taxon>
        <taxon>Pentapetalae</taxon>
        <taxon>rosids</taxon>
        <taxon>malvids</taxon>
        <taxon>Malvales</taxon>
        <taxon>Malvaceae</taxon>
        <taxon>Grewioideae</taxon>
        <taxon>Apeibeae</taxon>
        <taxon>Corchorus</taxon>
    </lineage>
</organism>
<evidence type="ECO:0008006" key="3">
    <source>
        <dbReference type="Google" id="ProtNLM"/>
    </source>
</evidence>
<evidence type="ECO:0000313" key="2">
    <source>
        <dbReference type="Proteomes" id="UP000187203"/>
    </source>
</evidence>
<dbReference type="SUPFAM" id="SSF57756">
    <property type="entry name" value="Retrovirus zinc finger-like domains"/>
    <property type="match status" value="1"/>
</dbReference>
<proteinExistence type="predicted"/>
<dbReference type="GO" id="GO:0008270">
    <property type="term" value="F:zinc ion binding"/>
    <property type="evidence" value="ECO:0007669"/>
    <property type="project" value="InterPro"/>
</dbReference>
<name>A0A1R3I8A2_9ROSI</name>
<sequence length="230" mass="24579">MKQIADEIWLTGNPVDDDDLVLHVLKGVGSEFREIVAAIRVRETPLSFEQLNDLLTAHELYLKQQETPPMDVSIPTVNFNRRVSTNPASRGYRNRDFSRFPDNKSSSPAARHVCQICDRIGHLAKSCRKGKQFFSSSPRVNFATSSAVGNSYPTSTTTSIINAAGTAIASAKCLCTATNLPVASTDVTSSLPAAPHSAQSNTATDCGNSSMVGSTENIVLTSSKAGTTKG</sequence>
<evidence type="ECO:0000313" key="1">
    <source>
        <dbReference type="EMBL" id="OMO78826.1"/>
    </source>
</evidence>
<dbReference type="GO" id="GO:0003676">
    <property type="term" value="F:nucleic acid binding"/>
    <property type="evidence" value="ECO:0007669"/>
    <property type="project" value="InterPro"/>
</dbReference>